<dbReference type="GO" id="GO:0016747">
    <property type="term" value="F:acyltransferase activity, transferring groups other than amino-acyl groups"/>
    <property type="evidence" value="ECO:0007669"/>
    <property type="project" value="InterPro"/>
</dbReference>
<dbReference type="RefSeq" id="WP_092017729.1">
    <property type="nucleotide sequence ID" value="NZ_FOXH01000007.1"/>
</dbReference>
<dbReference type="STRING" id="1079859.SAMN04515674_10798"/>
<dbReference type="PROSITE" id="PS51186">
    <property type="entry name" value="GNAT"/>
    <property type="match status" value="1"/>
</dbReference>
<dbReference type="AlphaFoldDB" id="A0A1I5UDL8"/>
<name>A0A1I5UDL8_9BACT</name>
<accession>A0A1I5UDL8</accession>
<keyword evidence="3" id="KW-1185">Reference proteome</keyword>
<dbReference type="EMBL" id="FOXH01000007">
    <property type="protein sequence ID" value="SFP92746.1"/>
    <property type="molecule type" value="Genomic_DNA"/>
</dbReference>
<proteinExistence type="predicted"/>
<sequence>MNNLSLSDSSGKYQYFLRPFRNGDEESLRFNANNQNVSRNLKDTFPFPYTPEDAEWWVKNVNGLHGNLVFAIDINGEVAGGIGVILGNDVHRVSAEIGYWLGEKYWGHGIMSSALKEMTVHTFEKFQVINRIWAGVFGYNKASMRVLEKAGYTLEAIHKQSIIKNGRIEDEYIWTKHRS</sequence>
<dbReference type="Pfam" id="PF13302">
    <property type="entry name" value="Acetyltransf_3"/>
    <property type="match status" value="1"/>
</dbReference>
<dbReference type="PANTHER" id="PTHR43328">
    <property type="entry name" value="ACETYLTRANSFERASE-RELATED"/>
    <property type="match status" value="1"/>
</dbReference>
<dbReference type="SUPFAM" id="SSF55729">
    <property type="entry name" value="Acyl-CoA N-acyltransferases (Nat)"/>
    <property type="match status" value="1"/>
</dbReference>
<dbReference type="PANTHER" id="PTHR43328:SF1">
    <property type="entry name" value="N-ACETYLTRANSFERASE DOMAIN-CONTAINING PROTEIN"/>
    <property type="match status" value="1"/>
</dbReference>
<dbReference type="OrthoDB" id="9788916at2"/>
<organism evidence="2 3">
    <name type="scientific">Pseudarcicella hirudinis</name>
    <dbReference type="NCBI Taxonomy" id="1079859"/>
    <lineage>
        <taxon>Bacteria</taxon>
        <taxon>Pseudomonadati</taxon>
        <taxon>Bacteroidota</taxon>
        <taxon>Cytophagia</taxon>
        <taxon>Cytophagales</taxon>
        <taxon>Flectobacillaceae</taxon>
        <taxon>Pseudarcicella</taxon>
    </lineage>
</organism>
<evidence type="ECO:0000259" key="1">
    <source>
        <dbReference type="PROSITE" id="PS51186"/>
    </source>
</evidence>
<reference evidence="2 3" key="1">
    <citation type="submission" date="2016-10" db="EMBL/GenBank/DDBJ databases">
        <authorList>
            <person name="de Groot N.N."/>
        </authorList>
    </citation>
    <scope>NUCLEOTIDE SEQUENCE [LARGE SCALE GENOMIC DNA]</scope>
    <source>
        <strain evidence="3">E92,LMG 26720,CCM 7988</strain>
    </source>
</reference>
<dbReference type="Proteomes" id="UP000199306">
    <property type="component" value="Unassembled WGS sequence"/>
</dbReference>
<evidence type="ECO:0000313" key="2">
    <source>
        <dbReference type="EMBL" id="SFP92746.1"/>
    </source>
</evidence>
<evidence type="ECO:0000313" key="3">
    <source>
        <dbReference type="Proteomes" id="UP000199306"/>
    </source>
</evidence>
<gene>
    <name evidence="2" type="ORF">SAMN04515674_10798</name>
</gene>
<keyword evidence="2" id="KW-0808">Transferase</keyword>
<dbReference type="InterPro" id="IPR000182">
    <property type="entry name" value="GNAT_dom"/>
</dbReference>
<feature type="domain" description="N-acetyltransferase" evidence="1">
    <location>
        <begin position="18"/>
        <end position="179"/>
    </location>
</feature>
<dbReference type="Gene3D" id="3.40.630.30">
    <property type="match status" value="1"/>
</dbReference>
<dbReference type="InterPro" id="IPR016181">
    <property type="entry name" value="Acyl_CoA_acyltransferase"/>
</dbReference>
<protein>
    <submittedName>
        <fullName evidence="2">Protein N-acetyltransferase, RimJ/RimL family</fullName>
    </submittedName>
</protein>